<accession>A0ABR1UF23</accession>
<evidence type="ECO:0000313" key="2">
    <source>
        <dbReference type="Proteomes" id="UP001446871"/>
    </source>
</evidence>
<proteinExistence type="predicted"/>
<comment type="caution">
    <text evidence="1">The sequence shown here is derived from an EMBL/GenBank/DDBJ whole genome shotgun (WGS) entry which is preliminary data.</text>
</comment>
<protein>
    <submittedName>
        <fullName evidence="1">Uncharacterized protein</fullName>
    </submittedName>
</protein>
<sequence length="85" mass="9261">MRRARHPPKRAPRRGYRMMLMRHGLLVPPEAAVPNLNILISPADKPAGWLGCIAGSREQPLKAPFPSNGTLSMIQGGCAQFADDT</sequence>
<keyword evidence="2" id="KW-1185">Reference proteome</keyword>
<dbReference type="Proteomes" id="UP001446871">
    <property type="component" value="Unassembled WGS sequence"/>
</dbReference>
<gene>
    <name evidence="1" type="ORF">PG996_011441</name>
</gene>
<organism evidence="1 2">
    <name type="scientific">Apiospora saccharicola</name>
    <dbReference type="NCBI Taxonomy" id="335842"/>
    <lineage>
        <taxon>Eukaryota</taxon>
        <taxon>Fungi</taxon>
        <taxon>Dikarya</taxon>
        <taxon>Ascomycota</taxon>
        <taxon>Pezizomycotina</taxon>
        <taxon>Sordariomycetes</taxon>
        <taxon>Xylariomycetidae</taxon>
        <taxon>Amphisphaeriales</taxon>
        <taxon>Apiosporaceae</taxon>
        <taxon>Apiospora</taxon>
    </lineage>
</organism>
<evidence type="ECO:0000313" key="1">
    <source>
        <dbReference type="EMBL" id="KAK8057504.1"/>
    </source>
</evidence>
<reference evidence="1 2" key="1">
    <citation type="submission" date="2023-01" db="EMBL/GenBank/DDBJ databases">
        <title>Analysis of 21 Apiospora genomes using comparative genomics revels a genus with tremendous synthesis potential of carbohydrate active enzymes and secondary metabolites.</title>
        <authorList>
            <person name="Sorensen T."/>
        </authorList>
    </citation>
    <scope>NUCLEOTIDE SEQUENCE [LARGE SCALE GENOMIC DNA]</scope>
    <source>
        <strain evidence="1 2">CBS 83171</strain>
    </source>
</reference>
<name>A0ABR1UF23_9PEZI</name>
<dbReference type="EMBL" id="JAQQWM010000007">
    <property type="protein sequence ID" value="KAK8057504.1"/>
    <property type="molecule type" value="Genomic_DNA"/>
</dbReference>